<dbReference type="GO" id="GO:0016226">
    <property type="term" value="P:iron-sulfur cluster assembly"/>
    <property type="evidence" value="ECO:0007669"/>
    <property type="project" value="InterPro"/>
</dbReference>
<dbReference type="AlphaFoldDB" id="A0A6I4T0Q7"/>
<dbReference type="CDD" id="cd06664">
    <property type="entry name" value="IscU_like"/>
    <property type="match status" value="1"/>
</dbReference>
<sequence length="147" mass="15861">MSSSEKLYTPELLALTVRLAEFPPRPDLALHGSARSQSCGSTLDVDLDLDKEARISQIGFRVQSCAIGQASAFIFAEQAIGRDEQDIRAARDRLRDWLSGDETAPDWPGIEKIGAARAFPGRHGAILLAWNASLDAFAHSSLVAAQA</sequence>
<dbReference type="OrthoDB" id="7857113at2"/>
<comment type="caution">
    <text evidence="1">The sequence shown here is derived from an EMBL/GenBank/DDBJ whole genome shotgun (WGS) entry which is preliminary data.</text>
</comment>
<dbReference type="EMBL" id="WTYT01000001">
    <property type="protein sequence ID" value="MXO64486.1"/>
    <property type="molecule type" value="Genomic_DNA"/>
</dbReference>
<reference evidence="1 2" key="1">
    <citation type="submission" date="2019-12" db="EMBL/GenBank/DDBJ databases">
        <title>Genomic-based taxomic classification of the family Erythrobacteraceae.</title>
        <authorList>
            <person name="Xu L."/>
        </authorList>
    </citation>
    <scope>NUCLEOTIDE SEQUENCE [LARGE SCALE GENOMIC DNA]</scope>
    <source>
        <strain evidence="1 2">LMG 29518</strain>
    </source>
</reference>
<dbReference type="GO" id="GO:0051536">
    <property type="term" value="F:iron-sulfur cluster binding"/>
    <property type="evidence" value="ECO:0007669"/>
    <property type="project" value="InterPro"/>
</dbReference>
<dbReference type="RefSeq" id="WP_160734914.1">
    <property type="nucleotide sequence ID" value="NZ_WTYT01000001.1"/>
</dbReference>
<dbReference type="InterPro" id="IPR002871">
    <property type="entry name" value="NIF_FeS_clus_asmbl_NifU_N"/>
</dbReference>
<dbReference type="SUPFAM" id="SSF82649">
    <property type="entry name" value="SufE/NifU"/>
    <property type="match status" value="1"/>
</dbReference>
<keyword evidence="2" id="KW-1185">Reference proteome</keyword>
<dbReference type="GO" id="GO:0005506">
    <property type="term" value="F:iron ion binding"/>
    <property type="evidence" value="ECO:0007669"/>
    <property type="project" value="InterPro"/>
</dbReference>
<accession>A0A6I4T0Q7</accession>
<evidence type="ECO:0000313" key="1">
    <source>
        <dbReference type="EMBL" id="MXO64486.1"/>
    </source>
</evidence>
<proteinExistence type="predicted"/>
<protein>
    <submittedName>
        <fullName evidence="1">Iron-sulfur cluster assembly scaffold protein</fullName>
    </submittedName>
</protein>
<dbReference type="Gene3D" id="3.90.1010.10">
    <property type="match status" value="1"/>
</dbReference>
<dbReference type="Proteomes" id="UP000438476">
    <property type="component" value="Unassembled WGS sequence"/>
</dbReference>
<organism evidence="1 2">
    <name type="scientific">Altericroceibacterium endophyticum</name>
    <dbReference type="NCBI Taxonomy" id="1808508"/>
    <lineage>
        <taxon>Bacteria</taxon>
        <taxon>Pseudomonadati</taxon>
        <taxon>Pseudomonadota</taxon>
        <taxon>Alphaproteobacteria</taxon>
        <taxon>Sphingomonadales</taxon>
        <taxon>Erythrobacteraceae</taxon>
        <taxon>Altericroceibacterium</taxon>
    </lineage>
</organism>
<gene>
    <name evidence="1" type="ORF">GRI91_01765</name>
</gene>
<name>A0A6I4T0Q7_9SPHN</name>
<evidence type="ECO:0000313" key="2">
    <source>
        <dbReference type="Proteomes" id="UP000438476"/>
    </source>
</evidence>